<protein>
    <submittedName>
        <fullName evidence="3">Uncharacterized protein</fullName>
    </submittedName>
</protein>
<evidence type="ECO:0000256" key="2">
    <source>
        <dbReference type="SAM" id="SignalP"/>
    </source>
</evidence>
<dbReference type="PROSITE" id="PS50005">
    <property type="entry name" value="TPR"/>
    <property type="match status" value="1"/>
</dbReference>
<feature type="repeat" description="TPR" evidence="1">
    <location>
        <begin position="384"/>
        <end position="417"/>
    </location>
</feature>
<evidence type="ECO:0000256" key="1">
    <source>
        <dbReference type="PROSITE-ProRule" id="PRU00339"/>
    </source>
</evidence>
<name>A0A419VVA6_9BACT</name>
<dbReference type="RefSeq" id="WP_120275385.1">
    <property type="nucleotide sequence ID" value="NZ_RAPN01000005.1"/>
</dbReference>
<sequence length="548" mass="62128">MKSFLIKTKVLTTILAVAMSISAFAQKEITGTVYREGKPAAGITVEAHKSSEMFMTSFDGKYKLTIDPEKCKYLKFTFIDESKKLDLTGSEGNVINFSFDGTPIPGEGDGGGDAAEVGVDLRTSQELVKANDTEFMSQFTLYDQFYKQKDYKSALPHWRKVYNKYPKSSSNLYIHGVNMYSAKIEAATDKATKDAYIDTLMSIYDRRIKYFDQKGFVLGRKATDYVKYKLGGDEISEDERKAVLKKAFADLQESIKLQGDDAEPAVMVIDMQVIKSLFLMGELTKEQVVGNYGSLSRITDTQIAKDPKDEKAPVAKAEIDKAFQTSGAADCEALIAYYEPKFDEISGDIDAMKKMLRALDRQDCTESELFAKASEKLYEMEPSAEAAFNMARLFVKRDEFDRAKEYYQKAISAETDKELLGKYYYELAFFTYAKERAYSKARDYARKSLENDPNSGRTLLLMGDIYAQAARTYGENDFDHTTVYWLAVDYYQKAKRVDPDLTAKANEQIATYRVYFPDKETLFFQGQQDGQSYKLGGWINETTTIRAK</sequence>
<organism evidence="3 4">
    <name type="scientific">Mangrovibacterium diazotrophicum</name>
    <dbReference type="NCBI Taxonomy" id="1261403"/>
    <lineage>
        <taxon>Bacteria</taxon>
        <taxon>Pseudomonadati</taxon>
        <taxon>Bacteroidota</taxon>
        <taxon>Bacteroidia</taxon>
        <taxon>Marinilabiliales</taxon>
        <taxon>Prolixibacteraceae</taxon>
        <taxon>Mangrovibacterium</taxon>
    </lineage>
</organism>
<dbReference type="AlphaFoldDB" id="A0A419VVA6"/>
<keyword evidence="2" id="KW-0732">Signal</keyword>
<accession>A0A419VVA6</accession>
<keyword evidence="4" id="KW-1185">Reference proteome</keyword>
<dbReference type="InterPro" id="IPR011990">
    <property type="entry name" value="TPR-like_helical_dom_sf"/>
</dbReference>
<dbReference type="SUPFAM" id="SSF48452">
    <property type="entry name" value="TPR-like"/>
    <property type="match status" value="1"/>
</dbReference>
<comment type="caution">
    <text evidence="3">The sequence shown here is derived from an EMBL/GenBank/DDBJ whole genome shotgun (WGS) entry which is preliminary data.</text>
</comment>
<dbReference type="Gene3D" id="1.25.40.10">
    <property type="entry name" value="Tetratricopeptide repeat domain"/>
    <property type="match status" value="2"/>
</dbReference>
<dbReference type="InterPro" id="IPR019734">
    <property type="entry name" value="TPR_rpt"/>
</dbReference>
<dbReference type="Proteomes" id="UP000283387">
    <property type="component" value="Unassembled WGS sequence"/>
</dbReference>
<reference evidence="3 4" key="1">
    <citation type="submission" date="2018-09" db="EMBL/GenBank/DDBJ databases">
        <title>Genomic Encyclopedia of Archaeal and Bacterial Type Strains, Phase II (KMG-II): from individual species to whole genera.</title>
        <authorList>
            <person name="Goeker M."/>
        </authorList>
    </citation>
    <scope>NUCLEOTIDE SEQUENCE [LARGE SCALE GENOMIC DNA]</scope>
    <source>
        <strain evidence="3 4">DSM 27148</strain>
    </source>
</reference>
<dbReference type="SMART" id="SM00028">
    <property type="entry name" value="TPR"/>
    <property type="match status" value="3"/>
</dbReference>
<dbReference type="EMBL" id="RAPN01000005">
    <property type="protein sequence ID" value="RKD86063.1"/>
    <property type="molecule type" value="Genomic_DNA"/>
</dbReference>
<gene>
    <name evidence="3" type="ORF">BC643_4379</name>
</gene>
<dbReference type="OrthoDB" id="1522899at2"/>
<proteinExistence type="predicted"/>
<keyword evidence="1" id="KW-0802">TPR repeat</keyword>
<feature type="chain" id="PRO_5019263354" evidence="2">
    <location>
        <begin position="26"/>
        <end position="548"/>
    </location>
</feature>
<evidence type="ECO:0000313" key="4">
    <source>
        <dbReference type="Proteomes" id="UP000283387"/>
    </source>
</evidence>
<feature type="signal peptide" evidence="2">
    <location>
        <begin position="1"/>
        <end position="25"/>
    </location>
</feature>
<evidence type="ECO:0000313" key="3">
    <source>
        <dbReference type="EMBL" id="RKD86063.1"/>
    </source>
</evidence>